<dbReference type="Gene3D" id="3.40.720.10">
    <property type="entry name" value="Alkaline Phosphatase, subunit A"/>
    <property type="match status" value="2"/>
</dbReference>
<feature type="region of interest" description="Disordered" evidence="1">
    <location>
        <begin position="290"/>
        <end position="315"/>
    </location>
</feature>
<protein>
    <submittedName>
        <fullName evidence="3">Alkaline phosphatase family protein</fullName>
    </submittedName>
</protein>
<dbReference type="PANTHER" id="PTHR10151:SF120">
    <property type="entry name" value="BIS(5'-ADENOSYL)-TRIPHOSPHATASE"/>
    <property type="match status" value="1"/>
</dbReference>
<comment type="caution">
    <text evidence="3">The sequence shown here is derived from an EMBL/GenBank/DDBJ whole genome shotgun (WGS) entry which is preliminary data.</text>
</comment>
<dbReference type="PANTHER" id="PTHR10151">
    <property type="entry name" value="ECTONUCLEOTIDE PYROPHOSPHATASE/PHOSPHODIESTERASE"/>
    <property type="match status" value="1"/>
</dbReference>
<feature type="signal peptide" evidence="2">
    <location>
        <begin position="1"/>
        <end position="26"/>
    </location>
</feature>
<dbReference type="PROSITE" id="PS51257">
    <property type="entry name" value="PROKAR_LIPOPROTEIN"/>
    <property type="match status" value="1"/>
</dbReference>
<keyword evidence="2" id="KW-0732">Signal</keyword>
<accession>A0ABV3FPE1</accession>
<evidence type="ECO:0000313" key="4">
    <source>
        <dbReference type="Proteomes" id="UP001551695"/>
    </source>
</evidence>
<organism evidence="3 4">
    <name type="scientific">Nocardia aurea</name>
    <dbReference type="NCBI Taxonomy" id="2144174"/>
    <lineage>
        <taxon>Bacteria</taxon>
        <taxon>Bacillati</taxon>
        <taxon>Actinomycetota</taxon>
        <taxon>Actinomycetes</taxon>
        <taxon>Mycobacteriales</taxon>
        <taxon>Nocardiaceae</taxon>
        <taxon>Nocardia</taxon>
    </lineage>
</organism>
<dbReference type="EMBL" id="JBFAKC010000002">
    <property type="protein sequence ID" value="MEV0707180.1"/>
    <property type="molecule type" value="Genomic_DNA"/>
</dbReference>
<gene>
    <name evidence="3" type="ORF">AB0I48_06395</name>
</gene>
<evidence type="ECO:0000256" key="2">
    <source>
        <dbReference type="SAM" id="SignalP"/>
    </source>
</evidence>
<dbReference type="Pfam" id="PF01663">
    <property type="entry name" value="Phosphodiest"/>
    <property type="match status" value="1"/>
</dbReference>
<dbReference type="SUPFAM" id="SSF53649">
    <property type="entry name" value="Alkaline phosphatase-like"/>
    <property type="match status" value="1"/>
</dbReference>
<proteinExistence type="predicted"/>
<dbReference type="InterPro" id="IPR017850">
    <property type="entry name" value="Alkaline_phosphatase_core_sf"/>
</dbReference>
<evidence type="ECO:0000256" key="1">
    <source>
        <dbReference type="SAM" id="MobiDB-lite"/>
    </source>
</evidence>
<keyword evidence="4" id="KW-1185">Reference proteome</keyword>
<reference evidence="3 4" key="1">
    <citation type="submission" date="2024-06" db="EMBL/GenBank/DDBJ databases">
        <title>The Natural Products Discovery Center: Release of the First 8490 Sequenced Strains for Exploring Actinobacteria Biosynthetic Diversity.</title>
        <authorList>
            <person name="Kalkreuter E."/>
            <person name="Kautsar S.A."/>
            <person name="Yang D."/>
            <person name="Bader C.D."/>
            <person name="Teijaro C.N."/>
            <person name="Fluegel L."/>
            <person name="Davis C.M."/>
            <person name="Simpson J.R."/>
            <person name="Lauterbach L."/>
            <person name="Steele A.D."/>
            <person name="Gui C."/>
            <person name="Meng S."/>
            <person name="Li G."/>
            <person name="Viehrig K."/>
            <person name="Ye F."/>
            <person name="Su P."/>
            <person name="Kiefer A.F."/>
            <person name="Nichols A."/>
            <person name="Cepeda A.J."/>
            <person name="Yan W."/>
            <person name="Fan B."/>
            <person name="Jiang Y."/>
            <person name="Adhikari A."/>
            <person name="Zheng C.-J."/>
            <person name="Schuster L."/>
            <person name="Cowan T.M."/>
            <person name="Smanski M.J."/>
            <person name="Chevrette M.G."/>
            <person name="De Carvalho L.P.S."/>
            <person name="Shen B."/>
        </authorList>
    </citation>
    <scope>NUCLEOTIDE SEQUENCE [LARGE SCALE GENOMIC DNA]</scope>
    <source>
        <strain evidence="3 4">NPDC050403</strain>
    </source>
</reference>
<evidence type="ECO:0000313" key="3">
    <source>
        <dbReference type="EMBL" id="MEV0707180.1"/>
    </source>
</evidence>
<sequence length="315" mass="33193">MNRRQLLSTTALTACALLGTATGAAAAHGTTNKVVLIGIDGVRYDRIERAEAPNLLRLSAEGLLSRSSLAPHISVSGPSWATVLTGVWDRKHGITGNIFDATPFARYPTVFTRLQRVKPALKTHCIATWEMIAVMAGSGEPRADVVVTTAPVPDDPDESKIDAATADGVVTAITRFGPDFCFTHLDQVDHAGHYAGGARSRNYRAAIERVDRLVGRIVAAVDARAAAEPGESWTILVTTDHGHTAEGGHGGMSAEETATFVIARGPDFPAGATTDRFCLADLTPTVLDLLGAPPDPASDGRSMRTAPSERPLAGR</sequence>
<dbReference type="RefSeq" id="WP_357780751.1">
    <property type="nucleotide sequence ID" value="NZ_JBFAKC010000002.1"/>
</dbReference>
<dbReference type="Proteomes" id="UP001551695">
    <property type="component" value="Unassembled WGS sequence"/>
</dbReference>
<dbReference type="InterPro" id="IPR002591">
    <property type="entry name" value="Phosphodiest/P_Trfase"/>
</dbReference>
<feature type="chain" id="PRO_5047458548" evidence="2">
    <location>
        <begin position="27"/>
        <end position="315"/>
    </location>
</feature>
<name>A0ABV3FPE1_9NOCA</name>